<feature type="binding site" evidence="10">
    <location>
        <begin position="217"/>
        <end position="218"/>
    </location>
    <ligand>
        <name>FAD</name>
        <dbReference type="ChEBI" id="CHEBI:57692"/>
    </ligand>
</feature>
<dbReference type="GO" id="GO:0010133">
    <property type="term" value="P:L-proline catabolic process to L-glutamate"/>
    <property type="evidence" value="ECO:0007669"/>
    <property type="project" value="UniProtKB-UniPathway"/>
</dbReference>
<dbReference type="PANTHER" id="PTHR13914:SF0">
    <property type="entry name" value="PROLINE DEHYDROGENASE 1, MITOCHONDRIAL"/>
    <property type="match status" value="1"/>
</dbReference>
<evidence type="ECO:0000256" key="5">
    <source>
        <dbReference type="ARBA" id="ARBA00022827"/>
    </source>
</evidence>
<keyword evidence="5 10" id="KW-0274">FAD</keyword>
<evidence type="ECO:0000256" key="2">
    <source>
        <dbReference type="ARBA" id="ARBA00012695"/>
    </source>
</evidence>
<keyword evidence="13" id="KW-1185">Reference proteome</keyword>
<dbReference type="EC" id="1.5.5.2" evidence="2"/>
<keyword evidence="6 12" id="KW-0560">Oxidoreductase</keyword>
<evidence type="ECO:0000256" key="7">
    <source>
        <dbReference type="ARBA" id="ARBA00023062"/>
    </source>
</evidence>
<name>A0A518D2L8_9BACT</name>
<gene>
    <name evidence="12" type="primary">fadM</name>
    <name evidence="12" type="ORF">Pla163_28470</name>
</gene>
<dbReference type="RefSeq" id="WP_145189573.1">
    <property type="nucleotide sequence ID" value="NZ_CP036290.1"/>
</dbReference>
<dbReference type="Pfam" id="PF01619">
    <property type="entry name" value="Pro_dh"/>
    <property type="match status" value="1"/>
</dbReference>
<feature type="binding site" evidence="10">
    <location>
        <position position="154"/>
    </location>
    <ligand>
        <name>FAD</name>
        <dbReference type="ChEBI" id="CHEBI:57692"/>
    </ligand>
</feature>
<protein>
    <recommendedName>
        <fullName evidence="2">proline dehydrogenase</fullName>
        <ecNumber evidence="2">1.5.5.2</ecNumber>
    </recommendedName>
</protein>
<keyword evidence="7" id="KW-0642">Proline metabolism</keyword>
<feature type="binding site" evidence="9">
    <location>
        <position position="279"/>
    </location>
    <ligand>
        <name>substrate</name>
    </ligand>
</feature>
<feature type="binding site" evidence="9">
    <location>
        <position position="91"/>
    </location>
    <ligand>
        <name>substrate</name>
    </ligand>
</feature>
<evidence type="ECO:0000256" key="6">
    <source>
        <dbReference type="ARBA" id="ARBA00023002"/>
    </source>
</evidence>
<dbReference type="PANTHER" id="PTHR13914">
    <property type="entry name" value="PROLINE OXIDASE"/>
    <property type="match status" value="1"/>
</dbReference>
<dbReference type="InterPro" id="IPR029041">
    <property type="entry name" value="FAD-linked_oxidoreductase-like"/>
</dbReference>
<sequence>MGLLDRMAIATLPLVPTPVMRRLSARYIAGEHLTEAVTRLGELARNGYPGVLDLLGEGVDSEAEARQVAADYVAGAAALRAAGLAAYISIKPTHLGLLLSEELALELYTQVAEAIEPHGQFMRVEMEDHPTTDATLRVFARLCERFDHVGIVLQARLFRSLDDIAALPEKAVNVRIVKGIYLEPEKIAHTDADAIRDAYVECTRRLLDRGAFAALATHDDALAERCLREIQERSLDTSRYEFQVLLGVREPLWEHWKSAGHPVRVYVPYGPDWRAYSQRRLRKNPQIFWHVTRDIFGMPTSKKFEPVDDAQLAD</sequence>
<evidence type="ECO:0000256" key="10">
    <source>
        <dbReference type="PIRSR" id="PIRSR000196-2"/>
    </source>
</evidence>
<evidence type="ECO:0000313" key="13">
    <source>
        <dbReference type="Proteomes" id="UP000319342"/>
    </source>
</evidence>
<dbReference type="GO" id="GO:0004657">
    <property type="term" value="F:proline dehydrogenase activity"/>
    <property type="evidence" value="ECO:0007669"/>
    <property type="project" value="UniProtKB-EC"/>
</dbReference>
<evidence type="ECO:0000256" key="1">
    <source>
        <dbReference type="ARBA" id="ARBA00004739"/>
    </source>
</evidence>
<evidence type="ECO:0000256" key="8">
    <source>
        <dbReference type="ARBA" id="ARBA00048779"/>
    </source>
</evidence>
<dbReference type="SUPFAM" id="SSF51730">
    <property type="entry name" value="FAD-linked oxidoreductase"/>
    <property type="match status" value="1"/>
</dbReference>
<dbReference type="GO" id="GO:0000166">
    <property type="term" value="F:nucleotide binding"/>
    <property type="evidence" value="ECO:0007669"/>
    <property type="project" value="UniProtKB-KW"/>
</dbReference>
<dbReference type="UniPathway" id="UPA00261">
    <property type="reaction ID" value="UER00373"/>
</dbReference>
<dbReference type="InterPro" id="IPR008219">
    <property type="entry name" value="PRODH_bac_arc"/>
</dbReference>
<comment type="catalytic activity">
    <reaction evidence="8">
        <text>L-proline + a quinone = (S)-1-pyrroline-5-carboxylate + a quinol + H(+)</text>
        <dbReference type="Rhea" id="RHEA:23784"/>
        <dbReference type="ChEBI" id="CHEBI:15378"/>
        <dbReference type="ChEBI" id="CHEBI:17388"/>
        <dbReference type="ChEBI" id="CHEBI:24646"/>
        <dbReference type="ChEBI" id="CHEBI:60039"/>
        <dbReference type="ChEBI" id="CHEBI:132124"/>
        <dbReference type="EC" id="1.5.5.2"/>
    </reaction>
</comment>
<comment type="cofactor">
    <cofactor evidence="10">
        <name>FAD</name>
        <dbReference type="ChEBI" id="CHEBI:57692"/>
    </cofactor>
    <text evidence="10">Binds 1 FAD per subunit.</text>
</comment>
<dbReference type="Proteomes" id="UP000319342">
    <property type="component" value="Chromosome"/>
</dbReference>
<accession>A0A518D2L8</accession>
<feature type="domain" description="Proline dehydrogenase" evidence="11">
    <location>
        <begin position="38"/>
        <end position="284"/>
    </location>
</feature>
<proteinExistence type="predicted"/>
<dbReference type="OrthoDB" id="9773461at2"/>
<dbReference type="InterPro" id="IPR015659">
    <property type="entry name" value="Proline_oxidase"/>
</dbReference>
<evidence type="ECO:0000256" key="3">
    <source>
        <dbReference type="ARBA" id="ARBA00022630"/>
    </source>
</evidence>
<dbReference type="EMBL" id="CP036290">
    <property type="protein sequence ID" value="QDU85714.1"/>
    <property type="molecule type" value="Genomic_DNA"/>
</dbReference>
<dbReference type="Gene3D" id="3.20.20.220">
    <property type="match status" value="1"/>
</dbReference>
<keyword evidence="3" id="KW-0285">Flavoprotein</keyword>
<evidence type="ECO:0000256" key="9">
    <source>
        <dbReference type="PIRSR" id="PIRSR000196-1"/>
    </source>
</evidence>
<evidence type="ECO:0000259" key="11">
    <source>
        <dbReference type="Pfam" id="PF01619"/>
    </source>
</evidence>
<organism evidence="12 13">
    <name type="scientific">Rohdeia mirabilis</name>
    <dbReference type="NCBI Taxonomy" id="2528008"/>
    <lineage>
        <taxon>Bacteria</taxon>
        <taxon>Pseudomonadati</taxon>
        <taxon>Planctomycetota</taxon>
        <taxon>Planctomycetia</taxon>
        <taxon>Planctomycetia incertae sedis</taxon>
        <taxon>Rohdeia</taxon>
    </lineage>
</organism>
<dbReference type="PIRSF" id="PIRSF000196">
    <property type="entry name" value="Pro_dehydrog"/>
    <property type="match status" value="1"/>
</dbReference>
<feature type="binding site" evidence="10">
    <location>
        <position position="126"/>
    </location>
    <ligand>
        <name>FAD</name>
        <dbReference type="ChEBI" id="CHEBI:57692"/>
    </ligand>
</feature>
<keyword evidence="4 10" id="KW-0547">Nucleotide-binding</keyword>
<evidence type="ECO:0000256" key="4">
    <source>
        <dbReference type="ARBA" id="ARBA00022741"/>
    </source>
</evidence>
<evidence type="ECO:0000313" key="12">
    <source>
        <dbReference type="EMBL" id="QDU85714.1"/>
    </source>
</evidence>
<reference evidence="12 13" key="1">
    <citation type="submission" date="2019-02" db="EMBL/GenBank/DDBJ databases">
        <title>Deep-cultivation of Planctomycetes and their phenomic and genomic characterization uncovers novel biology.</title>
        <authorList>
            <person name="Wiegand S."/>
            <person name="Jogler M."/>
            <person name="Boedeker C."/>
            <person name="Pinto D."/>
            <person name="Vollmers J."/>
            <person name="Rivas-Marin E."/>
            <person name="Kohn T."/>
            <person name="Peeters S.H."/>
            <person name="Heuer A."/>
            <person name="Rast P."/>
            <person name="Oberbeckmann S."/>
            <person name="Bunk B."/>
            <person name="Jeske O."/>
            <person name="Meyerdierks A."/>
            <person name="Storesund J.E."/>
            <person name="Kallscheuer N."/>
            <person name="Luecker S."/>
            <person name="Lage O.M."/>
            <person name="Pohl T."/>
            <person name="Merkel B.J."/>
            <person name="Hornburger P."/>
            <person name="Mueller R.-W."/>
            <person name="Bruemmer F."/>
            <person name="Labrenz M."/>
            <person name="Spormann A.M."/>
            <person name="Op den Camp H."/>
            <person name="Overmann J."/>
            <person name="Amann R."/>
            <person name="Jetten M.S.M."/>
            <person name="Mascher T."/>
            <person name="Medema M.H."/>
            <person name="Devos D.P."/>
            <person name="Kaster A.-K."/>
            <person name="Ovreas L."/>
            <person name="Rohde M."/>
            <person name="Galperin M.Y."/>
            <person name="Jogler C."/>
        </authorList>
    </citation>
    <scope>NUCLEOTIDE SEQUENCE [LARGE SCALE GENOMIC DNA]</scope>
    <source>
        <strain evidence="12 13">Pla163</strain>
    </source>
</reference>
<feature type="binding site" evidence="9">
    <location>
        <position position="280"/>
    </location>
    <ligand>
        <name>substrate</name>
    </ligand>
</feature>
<dbReference type="InterPro" id="IPR002872">
    <property type="entry name" value="Proline_DH_dom"/>
</dbReference>
<dbReference type="AlphaFoldDB" id="A0A518D2L8"/>
<comment type="pathway">
    <text evidence="1">Amino-acid degradation; L-proline degradation into L-glutamate; L-glutamate from L-proline: step 1/2.</text>
</comment>